<protein>
    <submittedName>
        <fullName evidence="2">ABC-2 type transport system permease protein</fullName>
    </submittedName>
</protein>
<feature type="transmembrane region" description="Helical" evidence="1">
    <location>
        <begin position="100"/>
        <end position="121"/>
    </location>
</feature>
<keyword evidence="1" id="KW-0812">Transmembrane</keyword>
<organism evidence="2 3">
    <name type="scientific">Zhihengliuella flava</name>
    <dbReference type="NCBI Taxonomy" id="1285193"/>
    <lineage>
        <taxon>Bacteria</taxon>
        <taxon>Bacillati</taxon>
        <taxon>Actinomycetota</taxon>
        <taxon>Actinomycetes</taxon>
        <taxon>Micrococcales</taxon>
        <taxon>Micrococcaceae</taxon>
        <taxon>Zhihengliuella</taxon>
    </lineage>
</organism>
<accession>A0A931D7W3</accession>
<comment type="caution">
    <text evidence="2">The sequence shown here is derived from an EMBL/GenBank/DDBJ whole genome shotgun (WGS) entry which is preliminary data.</text>
</comment>
<dbReference type="Proteomes" id="UP000625033">
    <property type="component" value="Unassembled WGS sequence"/>
</dbReference>
<dbReference type="EMBL" id="JADOTZ010000001">
    <property type="protein sequence ID" value="MBG6083623.1"/>
    <property type="molecule type" value="Genomic_DNA"/>
</dbReference>
<feature type="transmembrane region" description="Helical" evidence="1">
    <location>
        <begin position="403"/>
        <end position="429"/>
    </location>
</feature>
<feature type="transmembrane region" description="Helical" evidence="1">
    <location>
        <begin position="371"/>
        <end position="391"/>
    </location>
</feature>
<gene>
    <name evidence="2" type="ORF">IW252_000390</name>
</gene>
<keyword evidence="1" id="KW-0472">Membrane</keyword>
<reference evidence="2" key="1">
    <citation type="submission" date="2020-11" db="EMBL/GenBank/DDBJ databases">
        <title>Sequencing the genomes of 1000 actinobacteria strains.</title>
        <authorList>
            <person name="Klenk H.-P."/>
        </authorList>
    </citation>
    <scope>NUCLEOTIDE SEQUENCE</scope>
    <source>
        <strain evidence="2">DSM 26152</strain>
    </source>
</reference>
<sequence>MVAHLIRLKAQLLANGFRRSPWQLVGVIISALYGLFIAVMLIIGLFALGAQDQELIRTTLVLCGSVLVVAWAVVPVVFSGADATLDPARFAGFPVPARQLTTGLLVSGFVGTPGALTLVLFMATAAAWRADPAAAIVAVVCGILGALLCLAVARLTTTAALALTAKRRFREVATILVFIPLVALGPIIGGIEAGLSAIFTVLPRVADVLAWTPLGVFAALPADVAAGDWGLALGRAALAAVYLALTVWAWSVMLMRSLRNPVQTSGGSGKAQEGLGALSWFPATPWGAVAGRCMTYWIKDPRYAAGIVIVPLLPFIFWYASSQATTPFFVYAAAPLMAIMMGFSISADVSYDSTAFSLHVSSGVSGFHDRLGRALACGLIAAPLVLAAAIIPPMVLGRGNDAVVLVGLTLGGLLSSLGLASVASARWTYAVVLPGENPFKSPPGAGARAAVTQLATMAAAMVLLVPEIALAITYFVTQNPVFAWATLGVGLALGASLLVLGLRWGGRWFDARLPELMQAVTLNR</sequence>
<dbReference type="AlphaFoldDB" id="A0A931D7W3"/>
<proteinExistence type="predicted"/>
<feature type="transmembrane region" description="Helical" evidence="1">
    <location>
        <begin position="175"/>
        <end position="201"/>
    </location>
</feature>
<feature type="transmembrane region" description="Helical" evidence="1">
    <location>
        <begin position="22"/>
        <end position="48"/>
    </location>
</feature>
<name>A0A931D7W3_9MICC</name>
<dbReference type="RefSeq" id="WP_196835039.1">
    <property type="nucleotide sequence ID" value="NZ_JADOTZ010000001.1"/>
</dbReference>
<feature type="transmembrane region" description="Helical" evidence="1">
    <location>
        <begin position="303"/>
        <end position="322"/>
    </location>
</feature>
<feature type="transmembrane region" description="Helical" evidence="1">
    <location>
        <begin position="232"/>
        <end position="250"/>
    </location>
</feature>
<evidence type="ECO:0000256" key="1">
    <source>
        <dbReference type="SAM" id="Phobius"/>
    </source>
</evidence>
<feature type="transmembrane region" description="Helical" evidence="1">
    <location>
        <begin position="60"/>
        <end position="80"/>
    </location>
</feature>
<feature type="transmembrane region" description="Helical" evidence="1">
    <location>
        <begin position="481"/>
        <end position="502"/>
    </location>
</feature>
<feature type="transmembrane region" description="Helical" evidence="1">
    <location>
        <begin position="328"/>
        <end position="351"/>
    </location>
</feature>
<feature type="transmembrane region" description="Helical" evidence="1">
    <location>
        <begin position="450"/>
        <end position="475"/>
    </location>
</feature>
<keyword evidence="1" id="KW-1133">Transmembrane helix</keyword>
<evidence type="ECO:0000313" key="3">
    <source>
        <dbReference type="Proteomes" id="UP000625033"/>
    </source>
</evidence>
<keyword evidence="3" id="KW-1185">Reference proteome</keyword>
<evidence type="ECO:0000313" key="2">
    <source>
        <dbReference type="EMBL" id="MBG6083623.1"/>
    </source>
</evidence>
<feature type="transmembrane region" description="Helical" evidence="1">
    <location>
        <begin position="133"/>
        <end position="155"/>
    </location>
</feature>